<gene>
    <name evidence="2" type="ORF">KC01_LOCUS41091</name>
</gene>
<reference evidence="2 3" key="1">
    <citation type="submission" date="2024-04" db="EMBL/GenBank/DDBJ databases">
        <authorList>
            <person name="Waldvogel A.-M."/>
            <person name="Schoenle A."/>
        </authorList>
    </citation>
    <scope>NUCLEOTIDE SEQUENCE [LARGE SCALE GENOMIC DNA]</scope>
</reference>
<evidence type="ECO:0000256" key="1">
    <source>
        <dbReference type="SAM" id="MobiDB-lite"/>
    </source>
</evidence>
<dbReference type="GO" id="GO:2001034">
    <property type="term" value="P:positive regulation of double-strand break repair via nonhomologous end joining"/>
    <property type="evidence" value="ECO:0007669"/>
    <property type="project" value="TreeGrafter"/>
</dbReference>
<dbReference type="GO" id="GO:0045830">
    <property type="term" value="P:positive regulation of isotype switching"/>
    <property type="evidence" value="ECO:0007669"/>
    <property type="project" value="TreeGrafter"/>
</dbReference>
<evidence type="ECO:0000313" key="3">
    <source>
        <dbReference type="Proteomes" id="UP001497482"/>
    </source>
</evidence>
<keyword evidence="3" id="KW-1185">Reference proteome</keyword>
<feature type="compositionally biased region" description="Polar residues" evidence="1">
    <location>
        <begin position="80"/>
        <end position="95"/>
    </location>
</feature>
<dbReference type="PANTHER" id="PTHR41404:SF1">
    <property type="entry name" value="SHIELDIN COMPLEX SUBUNIT 3"/>
    <property type="match status" value="1"/>
</dbReference>
<feature type="compositionally biased region" description="Pro residues" evidence="1">
    <location>
        <begin position="54"/>
        <end position="68"/>
    </location>
</feature>
<sequence length="260" mass="29733">MEDVVLHYKSGPDQDLSTLIGTTEKLLAPFPCRPPQVFSPWFPSIVDRHLPLRPARPPPRIPSTPDPIPETRGINRPTEDSNQTTPTKGHVNSTEIRGLSPSLDQPEEDRGILLVPETPPDPGLQVQTKPETPSKRCWTVFRHRVRTKDQSRVQIRVQTSSRRFLQTVSKLQLQDRQRVKWIIDKNNCRDMEQVWRSLCRPTASSLPSSCNAHMNRDQAQIWVYCDVVQSEAVGLTLKQELSLRGTISLWERIKGHIYSL</sequence>
<proteinExistence type="predicted"/>
<protein>
    <submittedName>
        <fullName evidence="2">Uncharacterized protein</fullName>
    </submittedName>
</protein>
<evidence type="ECO:0000313" key="2">
    <source>
        <dbReference type="EMBL" id="CAL1615091.1"/>
    </source>
</evidence>
<accession>A0AAV2MPV3</accession>
<dbReference type="GO" id="GO:2000042">
    <property type="term" value="P:negative regulation of double-strand break repair via homologous recombination"/>
    <property type="evidence" value="ECO:0007669"/>
    <property type="project" value="TreeGrafter"/>
</dbReference>
<name>A0AAV2MPV3_KNICA</name>
<dbReference type="InterPro" id="IPR039996">
    <property type="entry name" value="Shieldin_RINN1"/>
</dbReference>
<dbReference type="AlphaFoldDB" id="A0AAV2MPV3"/>
<dbReference type="Proteomes" id="UP001497482">
    <property type="component" value="Chromosome 9"/>
</dbReference>
<organism evidence="2 3">
    <name type="scientific">Knipowitschia caucasica</name>
    <name type="common">Caucasian dwarf goby</name>
    <name type="synonym">Pomatoschistus caucasicus</name>
    <dbReference type="NCBI Taxonomy" id="637954"/>
    <lineage>
        <taxon>Eukaryota</taxon>
        <taxon>Metazoa</taxon>
        <taxon>Chordata</taxon>
        <taxon>Craniata</taxon>
        <taxon>Vertebrata</taxon>
        <taxon>Euteleostomi</taxon>
        <taxon>Actinopterygii</taxon>
        <taxon>Neopterygii</taxon>
        <taxon>Teleostei</taxon>
        <taxon>Neoteleostei</taxon>
        <taxon>Acanthomorphata</taxon>
        <taxon>Gobiaria</taxon>
        <taxon>Gobiiformes</taxon>
        <taxon>Gobioidei</taxon>
        <taxon>Gobiidae</taxon>
        <taxon>Gobiinae</taxon>
        <taxon>Knipowitschia</taxon>
    </lineage>
</organism>
<dbReference type="PANTHER" id="PTHR41404">
    <property type="entry name" value="SHIELDIN COMPLEX SUBUNIT 3"/>
    <property type="match status" value="1"/>
</dbReference>
<dbReference type="EMBL" id="OZ035831">
    <property type="protein sequence ID" value="CAL1615091.1"/>
    <property type="molecule type" value="Genomic_DNA"/>
</dbReference>
<feature type="region of interest" description="Disordered" evidence="1">
    <location>
        <begin position="51"/>
        <end position="108"/>
    </location>
</feature>